<feature type="compositionally biased region" description="Polar residues" evidence="5">
    <location>
        <begin position="786"/>
        <end position="798"/>
    </location>
</feature>
<dbReference type="InterPro" id="IPR005120">
    <property type="entry name" value="UPF3_dom"/>
</dbReference>
<feature type="compositionally biased region" description="Polar residues" evidence="5">
    <location>
        <begin position="348"/>
        <end position="375"/>
    </location>
</feature>
<dbReference type="Pfam" id="PF03467">
    <property type="entry name" value="Smg4_UPF3"/>
    <property type="match status" value="1"/>
</dbReference>
<evidence type="ECO:0000259" key="6">
    <source>
        <dbReference type="Pfam" id="PF03467"/>
    </source>
</evidence>
<comment type="similarity">
    <text evidence="2">Belongs to the RENT3 family.</text>
</comment>
<dbReference type="InterPro" id="IPR039722">
    <property type="entry name" value="Upf3"/>
</dbReference>
<evidence type="ECO:0000256" key="3">
    <source>
        <dbReference type="ARBA" id="ARBA00023161"/>
    </source>
</evidence>
<keyword evidence="8" id="KW-1185">Reference proteome</keyword>
<feature type="compositionally biased region" description="Basic and acidic residues" evidence="5">
    <location>
        <begin position="593"/>
        <end position="624"/>
    </location>
</feature>
<feature type="region of interest" description="Disordered" evidence="5">
    <location>
        <begin position="239"/>
        <end position="386"/>
    </location>
</feature>
<dbReference type="Gene3D" id="3.30.70.330">
    <property type="match status" value="1"/>
</dbReference>
<feature type="region of interest" description="Disordered" evidence="5">
    <location>
        <begin position="402"/>
        <end position="808"/>
    </location>
</feature>
<accession>A0A9P0HP08</accession>
<dbReference type="EMBL" id="OV725082">
    <property type="protein sequence ID" value="CAH1404886.1"/>
    <property type="molecule type" value="Genomic_DNA"/>
</dbReference>
<evidence type="ECO:0000313" key="7">
    <source>
        <dbReference type="EMBL" id="CAH1404886.1"/>
    </source>
</evidence>
<gene>
    <name evidence="7" type="ORF">NEZAVI_LOCUS13210</name>
</gene>
<feature type="compositionally biased region" description="Basic and acidic residues" evidence="5">
    <location>
        <begin position="632"/>
        <end position="642"/>
    </location>
</feature>
<feature type="compositionally biased region" description="Basic and acidic residues" evidence="5">
    <location>
        <begin position="412"/>
        <end position="486"/>
    </location>
</feature>
<evidence type="ECO:0000313" key="8">
    <source>
        <dbReference type="Proteomes" id="UP001152798"/>
    </source>
</evidence>
<feature type="compositionally biased region" description="Basic and acidic residues" evidence="5">
    <location>
        <begin position="680"/>
        <end position="704"/>
    </location>
</feature>
<feature type="compositionally biased region" description="Polar residues" evidence="5">
    <location>
        <begin position="38"/>
        <end position="48"/>
    </location>
</feature>
<evidence type="ECO:0000256" key="2">
    <source>
        <dbReference type="ARBA" id="ARBA00005991"/>
    </source>
</evidence>
<dbReference type="GO" id="GO:0003729">
    <property type="term" value="F:mRNA binding"/>
    <property type="evidence" value="ECO:0007669"/>
    <property type="project" value="TreeGrafter"/>
</dbReference>
<name>A0A9P0HP08_NEZVI</name>
<comment type="subcellular location">
    <subcellularLocation>
        <location evidence="1">Nucleus</location>
    </subcellularLocation>
</comment>
<dbReference type="GO" id="GO:0005737">
    <property type="term" value="C:cytoplasm"/>
    <property type="evidence" value="ECO:0007669"/>
    <property type="project" value="TreeGrafter"/>
</dbReference>
<dbReference type="GO" id="GO:0045727">
    <property type="term" value="P:positive regulation of translation"/>
    <property type="evidence" value="ECO:0007669"/>
    <property type="project" value="TreeGrafter"/>
</dbReference>
<evidence type="ECO:0000256" key="1">
    <source>
        <dbReference type="ARBA" id="ARBA00004123"/>
    </source>
</evidence>
<dbReference type="PANTHER" id="PTHR13112">
    <property type="entry name" value="UPF3 REGULATOR OF NONSENSE TRANSCRIPTS-LIKE PROTEIN"/>
    <property type="match status" value="1"/>
</dbReference>
<dbReference type="PANTHER" id="PTHR13112:SF0">
    <property type="entry name" value="FI21285P1"/>
    <property type="match status" value="1"/>
</dbReference>
<evidence type="ECO:0000256" key="4">
    <source>
        <dbReference type="ARBA" id="ARBA00023242"/>
    </source>
</evidence>
<evidence type="ECO:0000256" key="5">
    <source>
        <dbReference type="SAM" id="MobiDB-lite"/>
    </source>
</evidence>
<sequence>MEEEESSEVINCTTMVEVTTPKDLGEDDLVSLEKTIQIENSSLKTSPTEPVEANNPPENLDTKRRKAKEEKPHSKIVVRRLPPTMTKEMFLDQVSPLPEVDYMYYIQGDTNNGFNPFSRAYLNFINQDDLFSFSRTFDNYVFLDVKGQEYPAIVEFAMFQRVPKQRPKKKDPLMGTIESDPTYITFKENLLAEALENSKTGGKAVKQHYFETEISTAEEVNTTPLLEFLKVRRAEKARIREERREEKKRKELERKLKQKTKDKKGEGEDEEPPKEPKIQHKPSEKDHEKEVIIERNKQVGEIEKLGKESFDKSIVVNVKKESDDKPTVSQDQKFSIFVKCEKDKLQNENESQSKGNSSSNDGAVESNADQSSGDKNSVPDAEVQKIKEAEQQTMYLRKLLGLLPSDSQLSTSKKEVQTKDKRDNKERDSRNVKKKDDKERVKDTRIREFKSRGGKSYQEERLRLAERREEQKKRDLLNSGDKKIDTDLGEADPGEGAGEQPKILEEKSSRFEKKKYEYRKKYDNDDWKDEKKRGRNDRTNMKRDGRDRKDDYRRNQDKKASDSDLRRKVKTFKNTEFSKVVDDKKKASAVVHDQSEGKMLEDYDKNQMEKNDNELSKDKWKSVDDLVLTSTVERKNSDKIEVESSDTLGASKKRHSSLENLRHEEKCSAEPPPKKVTLLQREKQEPKEMKDRSRKDLSSHKPLTETKTYSHKKKERFHEKQGENKDTTEPGSKMRDKESEGNCTKSKDLPRSDRRIRNKDRPSIEIYRPGMGKFSKQRLEKEKALGSSTEVDSPSHSPSPTPKAKVAT</sequence>
<keyword evidence="4" id="KW-0539">Nucleus</keyword>
<feature type="compositionally biased region" description="Basic and acidic residues" evidence="5">
    <location>
        <begin position="502"/>
        <end position="566"/>
    </location>
</feature>
<protein>
    <recommendedName>
        <fullName evidence="6">UPF3 domain-containing protein</fullName>
    </recommendedName>
</protein>
<dbReference type="InterPro" id="IPR012677">
    <property type="entry name" value="Nucleotide-bd_a/b_plait_sf"/>
</dbReference>
<dbReference type="GO" id="GO:0000184">
    <property type="term" value="P:nuclear-transcribed mRNA catabolic process, nonsense-mediated decay"/>
    <property type="evidence" value="ECO:0007669"/>
    <property type="project" value="UniProtKB-KW"/>
</dbReference>
<feature type="region of interest" description="Disordered" evidence="5">
    <location>
        <begin position="38"/>
        <end position="73"/>
    </location>
</feature>
<feature type="compositionally biased region" description="Basic and acidic residues" evidence="5">
    <location>
        <begin position="716"/>
        <end position="763"/>
    </location>
</feature>
<feature type="domain" description="UPF3" evidence="6">
    <location>
        <begin position="73"/>
        <end position="233"/>
    </location>
</feature>
<dbReference type="CDD" id="cd12455">
    <property type="entry name" value="RRM_like_Smg4_UPF3"/>
    <property type="match status" value="1"/>
</dbReference>
<dbReference type="InterPro" id="IPR035979">
    <property type="entry name" value="RBD_domain_sf"/>
</dbReference>
<feature type="compositionally biased region" description="Basic and acidic residues" evidence="5">
    <location>
        <begin position="239"/>
        <end position="255"/>
    </location>
</feature>
<dbReference type="Proteomes" id="UP001152798">
    <property type="component" value="Chromosome 6"/>
</dbReference>
<dbReference type="OrthoDB" id="18087at2759"/>
<feature type="compositionally biased region" description="Basic and acidic residues" evidence="5">
    <location>
        <begin position="273"/>
        <end position="311"/>
    </location>
</feature>
<keyword evidence="3" id="KW-0866">Nonsense-mediated mRNA decay</keyword>
<organism evidence="7 8">
    <name type="scientific">Nezara viridula</name>
    <name type="common">Southern green stink bug</name>
    <name type="synonym">Cimex viridulus</name>
    <dbReference type="NCBI Taxonomy" id="85310"/>
    <lineage>
        <taxon>Eukaryota</taxon>
        <taxon>Metazoa</taxon>
        <taxon>Ecdysozoa</taxon>
        <taxon>Arthropoda</taxon>
        <taxon>Hexapoda</taxon>
        <taxon>Insecta</taxon>
        <taxon>Pterygota</taxon>
        <taxon>Neoptera</taxon>
        <taxon>Paraneoptera</taxon>
        <taxon>Hemiptera</taxon>
        <taxon>Heteroptera</taxon>
        <taxon>Panheteroptera</taxon>
        <taxon>Pentatomomorpha</taxon>
        <taxon>Pentatomoidea</taxon>
        <taxon>Pentatomidae</taxon>
        <taxon>Pentatominae</taxon>
        <taxon>Nezara</taxon>
    </lineage>
</organism>
<proteinExistence type="inferred from homology"/>
<reference evidence="7" key="1">
    <citation type="submission" date="2022-01" db="EMBL/GenBank/DDBJ databases">
        <authorList>
            <person name="King R."/>
        </authorList>
    </citation>
    <scope>NUCLEOTIDE SEQUENCE</scope>
</reference>
<feature type="compositionally biased region" description="Basic and acidic residues" evidence="5">
    <location>
        <begin position="656"/>
        <end position="668"/>
    </location>
</feature>
<dbReference type="SUPFAM" id="SSF54928">
    <property type="entry name" value="RNA-binding domain, RBD"/>
    <property type="match status" value="1"/>
</dbReference>
<dbReference type="AlphaFoldDB" id="A0A9P0HP08"/>
<dbReference type="GO" id="GO:0005730">
    <property type="term" value="C:nucleolus"/>
    <property type="evidence" value="ECO:0007669"/>
    <property type="project" value="TreeGrafter"/>
</dbReference>